<organism evidence="1 2">
    <name type="scientific">Pseudidiomarina woesei</name>
    <dbReference type="NCBI Taxonomy" id="1381080"/>
    <lineage>
        <taxon>Bacteria</taxon>
        <taxon>Pseudomonadati</taxon>
        <taxon>Pseudomonadota</taxon>
        <taxon>Gammaproteobacteria</taxon>
        <taxon>Alteromonadales</taxon>
        <taxon>Idiomarinaceae</taxon>
        <taxon>Pseudidiomarina</taxon>
    </lineage>
</organism>
<proteinExistence type="predicted"/>
<gene>
    <name evidence="1" type="ORF">Ga0061064_0464</name>
</gene>
<dbReference type="AlphaFoldDB" id="A0A0K6GX79"/>
<evidence type="ECO:0000313" key="2">
    <source>
        <dbReference type="Proteomes" id="UP000182598"/>
    </source>
</evidence>
<sequence>MGSGRMVFQATENITSGCCRTHLRWRSGTPQSQALGEQGNLLIHRFLIIFVALFLSSACTTGKLYYTETSGKRVLACDVEFVGLPSVDKFAVEYALSLCAKSSTKKGHTIDSDQQYLLTLDLKIPEAKCGEAWDHESAKAQYRTGNLSKKEYGYIVANIDLGLAVVNECSPNNLL</sequence>
<dbReference type="Proteomes" id="UP000182598">
    <property type="component" value="Unassembled WGS sequence"/>
</dbReference>
<name>A0A0K6GX79_9GAMM</name>
<evidence type="ECO:0000313" key="1">
    <source>
        <dbReference type="EMBL" id="CUA83175.1"/>
    </source>
</evidence>
<reference evidence="2" key="1">
    <citation type="submission" date="2015-08" db="EMBL/GenBank/DDBJ databases">
        <authorList>
            <person name="Varghese N."/>
        </authorList>
    </citation>
    <scope>NUCLEOTIDE SEQUENCE [LARGE SCALE GENOMIC DNA]</scope>
    <source>
        <strain evidence="2">DSM 27808</strain>
    </source>
</reference>
<dbReference type="EMBL" id="CYHB01000001">
    <property type="protein sequence ID" value="CUA83175.1"/>
    <property type="molecule type" value="Genomic_DNA"/>
</dbReference>
<accession>A0A0K6GX79</accession>
<protein>
    <submittedName>
        <fullName evidence="1">Uncharacterized protein</fullName>
    </submittedName>
</protein>
<keyword evidence="2" id="KW-1185">Reference proteome</keyword>